<proteinExistence type="predicted"/>
<organism evidence="1 2">
    <name type="scientific">Papilio xuthus</name>
    <name type="common">Asian swallowtail butterfly</name>
    <dbReference type="NCBI Taxonomy" id="66420"/>
    <lineage>
        <taxon>Eukaryota</taxon>
        <taxon>Metazoa</taxon>
        <taxon>Ecdysozoa</taxon>
        <taxon>Arthropoda</taxon>
        <taxon>Hexapoda</taxon>
        <taxon>Insecta</taxon>
        <taxon>Pterygota</taxon>
        <taxon>Neoptera</taxon>
        <taxon>Endopterygota</taxon>
        <taxon>Lepidoptera</taxon>
        <taxon>Glossata</taxon>
        <taxon>Ditrysia</taxon>
        <taxon>Papilionoidea</taxon>
        <taxon>Papilionidae</taxon>
        <taxon>Papilioninae</taxon>
        <taxon>Papilio</taxon>
    </lineage>
</organism>
<reference evidence="1 2" key="1">
    <citation type="journal article" date="2015" name="Nat. Commun.">
        <title>Outbred genome sequencing and CRISPR/Cas9 gene editing in butterflies.</title>
        <authorList>
            <person name="Li X."/>
            <person name="Fan D."/>
            <person name="Zhang W."/>
            <person name="Liu G."/>
            <person name="Zhang L."/>
            <person name="Zhao L."/>
            <person name="Fang X."/>
            <person name="Chen L."/>
            <person name="Dong Y."/>
            <person name="Chen Y."/>
            <person name="Ding Y."/>
            <person name="Zhao R."/>
            <person name="Feng M."/>
            <person name="Zhu Y."/>
            <person name="Feng Y."/>
            <person name="Jiang X."/>
            <person name="Zhu D."/>
            <person name="Xiang H."/>
            <person name="Feng X."/>
            <person name="Li S."/>
            <person name="Wang J."/>
            <person name="Zhang G."/>
            <person name="Kronforst M.R."/>
            <person name="Wang W."/>
        </authorList>
    </citation>
    <scope>NUCLEOTIDE SEQUENCE [LARGE SCALE GENOMIC DNA]</scope>
    <source>
        <strain evidence="1">Ya'a_city_454_Px</strain>
        <tissue evidence="1">Whole body</tissue>
    </source>
</reference>
<gene>
    <name evidence="1" type="ORF">RR46_01322</name>
</gene>
<dbReference type="Proteomes" id="UP000053268">
    <property type="component" value="Unassembled WGS sequence"/>
</dbReference>
<protein>
    <submittedName>
        <fullName evidence="1">Uncharacterized protein</fullName>
    </submittedName>
</protein>
<accession>A0A0N0PAA0</accession>
<evidence type="ECO:0000313" key="1">
    <source>
        <dbReference type="EMBL" id="KPJ05377.1"/>
    </source>
</evidence>
<sequence>MQRLRSLLVGTSAYTMLEEVNLERVPLLADNFDGYHCAQFSTDYLKLASVVDFGMFYIGSDRRRYHRSVKLSDNVCRVR</sequence>
<dbReference type="STRING" id="66420.A0A0N0PAA0"/>
<keyword evidence="2" id="KW-1185">Reference proteome</keyword>
<dbReference type="AlphaFoldDB" id="A0A0N0PAA0"/>
<evidence type="ECO:0000313" key="2">
    <source>
        <dbReference type="Proteomes" id="UP000053268"/>
    </source>
</evidence>
<dbReference type="EMBL" id="KQ458725">
    <property type="protein sequence ID" value="KPJ05377.1"/>
    <property type="molecule type" value="Genomic_DNA"/>
</dbReference>
<name>A0A0N0PAA0_PAPXU</name>